<dbReference type="PANTHER" id="PTHR15704:SF7">
    <property type="entry name" value="SUPERKILLER COMPLEX PROTEIN 3"/>
    <property type="match status" value="1"/>
</dbReference>
<comment type="caution">
    <text evidence="4">The sequence shown here is derived from an EMBL/GenBank/DDBJ whole genome shotgun (WGS) entry which is preliminary data.</text>
</comment>
<proteinExistence type="predicted"/>
<feature type="repeat" description="TPR" evidence="3">
    <location>
        <begin position="38"/>
        <end position="71"/>
    </location>
</feature>
<dbReference type="Pfam" id="PF13181">
    <property type="entry name" value="TPR_8"/>
    <property type="match status" value="2"/>
</dbReference>
<dbReference type="STRING" id="1611254.A0A2G5TEV8"/>
<evidence type="ECO:0000256" key="3">
    <source>
        <dbReference type="PROSITE-ProRule" id="PRU00339"/>
    </source>
</evidence>
<evidence type="ECO:0000256" key="2">
    <source>
        <dbReference type="ARBA" id="ARBA00022803"/>
    </source>
</evidence>
<dbReference type="InterPro" id="IPR019734">
    <property type="entry name" value="TPR_rpt"/>
</dbReference>
<dbReference type="PROSITE" id="PS50005">
    <property type="entry name" value="TPR"/>
    <property type="match status" value="3"/>
</dbReference>
<keyword evidence="1" id="KW-0677">Repeat</keyword>
<organism evidence="4 5">
    <name type="scientific">Caenorhabditis nigoni</name>
    <dbReference type="NCBI Taxonomy" id="1611254"/>
    <lineage>
        <taxon>Eukaryota</taxon>
        <taxon>Metazoa</taxon>
        <taxon>Ecdysozoa</taxon>
        <taxon>Nematoda</taxon>
        <taxon>Chromadorea</taxon>
        <taxon>Rhabditida</taxon>
        <taxon>Rhabditina</taxon>
        <taxon>Rhabditomorpha</taxon>
        <taxon>Rhabditoidea</taxon>
        <taxon>Rhabditidae</taxon>
        <taxon>Peloderinae</taxon>
        <taxon>Caenorhabditis</taxon>
    </lineage>
</organism>
<dbReference type="AlphaFoldDB" id="A0A2G5TEV8"/>
<dbReference type="GO" id="GO:0006401">
    <property type="term" value="P:RNA catabolic process"/>
    <property type="evidence" value="ECO:0007669"/>
    <property type="project" value="InterPro"/>
</dbReference>
<dbReference type="PANTHER" id="PTHR15704">
    <property type="entry name" value="SUPERKILLER 3 PROTEIN-RELATED"/>
    <property type="match status" value="1"/>
</dbReference>
<dbReference type="SUPFAM" id="SSF48452">
    <property type="entry name" value="TPR-like"/>
    <property type="match status" value="2"/>
</dbReference>
<keyword evidence="2 3" id="KW-0802">TPR repeat</keyword>
<name>A0A2G5TEV8_9PELO</name>
<dbReference type="Pfam" id="PF13428">
    <property type="entry name" value="TPR_14"/>
    <property type="match status" value="1"/>
</dbReference>
<feature type="repeat" description="TPR" evidence="3">
    <location>
        <begin position="499"/>
        <end position="532"/>
    </location>
</feature>
<feature type="repeat" description="TPR" evidence="3">
    <location>
        <begin position="789"/>
        <end position="822"/>
    </location>
</feature>
<dbReference type="InterPro" id="IPR039226">
    <property type="entry name" value="Ski3/TTC37"/>
</dbReference>
<keyword evidence="5" id="KW-1185">Reference proteome</keyword>
<dbReference type="InterPro" id="IPR011990">
    <property type="entry name" value="TPR-like_helical_dom_sf"/>
</dbReference>
<dbReference type="GO" id="GO:0055087">
    <property type="term" value="C:Ski complex"/>
    <property type="evidence" value="ECO:0007669"/>
    <property type="project" value="InterPro"/>
</dbReference>
<accession>A0A2G5TEV8</accession>
<dbReference type="Proteomes" id="UP000230233">
    <property type="component" value="Chromosome V"/>
</dbReference>
<evidence type="ECO:0000256" key="1">
    <source>
        <dbReference type="ARBA" id="ARBA00022737"/>
    </source>
</evidence>
<evidence type="ECO:0000313" key="4">
    <source>
        <dbReference type="EMBL" id="PIC25875.1"/>
    </source>
</evidence>
<protein>
    <submittedName>
        <fullName evidence="4">Uncharacterized protein</fullName>
    </submittedName>
</protein>
<dbReference type="OrthoDB" id="421075at2759"/>
<evidence type="ECO:0000313" key="5">
    <source>
        <dbReference type="Proteomes" id="UP000230233"/>
    </source>
</evidence>
<gene>
    <name evidence="4" type="primary">Cni-Y47A7.1</name>
    <name evidence="4" type="synonym">Cnig_chr_V.g18635</name>
    <name evidence="4" type="ORF">B9Z55_018635</name>
</gene>
<dbReference type="EMBL" id="PDUG01000005">
    <property type="protein sequence ID" value="PIC25875.1"/>
    <property type="molecule type" value="Genomic_DNA"/>
</dbReference>
<dbReference type="Gene3D" id="1.25.40.10">
    <property type="entry name" value="Tetratricopeptide repeat domain"/>
    <property type="match status" value="3"/>
</dbReference>
<dbReference type="SMART" id="SM00028">
    <property type="entry name" value="TPR"/>
    <property type="match status" value="6"/>
</dbReference>
<reference evidence="5" key="1">
    <citation type="submission" date="2017-10" db="EMBL/GenBank/DDBJ databases">
        <title>Rapid genome shrinkage in a self-fertile nematode reveals novel sperm competition proteins.</title>
        <authorList>
            <person name="Yin D."/>
            <person name="Schwarz E.M."/>
            <person name="Thomas C.G."/>
            <person name="Felde R.L."/>
            <person name="Korf I.F."/>
            <person name="Cutter A.D."/>
            <person name="Schartner C.M."/>
            <person name="Ralston E.J."/>
            <person name="Meyer B.J."/>
            <person name="Haag E.S."/>
        </authorList>
    </citation>
    <scope>NUCLEOTIDE SEQUENCE [LARGE SCALE GENOMIC DNA]</scope>
    <source>
        <strain evidence="5">JU1422</strain>
    </source>
</reference>
<sequence length="1107" mass="126527">MGNLKEDLKSAASLLKSGNNEEVIELLKEHIDGTSPDYRVFCFIALAYSNIQKYDDSYQMYKKAVEIDEANLMAWKGLFKLFEAESHTTPDQFALRVCEFMQKNGEDKKDQAAQARRRIHVEMELWKEIMQNFDEMEFGADSENLRRVVQKISSQPTFEPLLDRCFQALEDTEMLEKDADTMLTYCKFKKTVESLRRLVENHENVVSDDWVQKKLFEYSCQQYFASKDFPEFVKYVSKISPATKAVLNELRENDIPAAIEALDSVTDHSAYPDSLLFIGLIAETENWEAVEKLARSIFKVHPSAMCNGWIARTLLEISPDSSEKLRALGNLPLPEFAVEEMKIAVLTGKDNHIQLLEQCEDPKSAILLRLTKMLYSNDTVTSEEVKLAEQLPSDNCQNLLVTAEIRIRAGLDANSYLVKAAKLNVRCSRAFYLLAQSLSAKNPTKAKSLVERAIQICPTNGEYTKLLYDLLTKKGATAEEKLKVLETQLSDDKIRRRPFWLSDALTTLYLETGKLTEAIEELQRMVRLYPDNKIIWARLADAYTRKGHLMAAVSSYTQLAEMKDGHEFYIPIVRIMLQLRQCDEALDKIIELREKIETENLVLGHESIIVLNFTEAEVRLNLHEKSCGEQKLYHLKNTFSLLTKCIDKEGSCQYSTVFKLLGDALMVVSNYASLQYFEIEETWEIETPLDCVTKALSFYMAVLRFEEKNALGWYDVSISLLAKYKFEKDQSILVKVQQMLEHALSLTADNTLLSSIWTLLAEAKRNAEDPISHQLHCLARALELNKSNDKAWLSTAVLCLSIGRMNEASRLLEQAIKYDPQNADAWCTWAQTAHLQGVANEALAMFRQALYVRPTLHAVVGYSSYLCNSLKKSQHRFDSATAALDFEPIADLRFLVGADSNILYHLGLLADLFGWYPESLECFKMSKSPKIVDEIAHALIKANVLYGVQPAEEIHCDSRICGMQRLGTEDCYAFLTAEMDVYGDLYRFIESNDSVAFKKLYMSCVKAISVPLFISGLIVKKITLPSEFIRTMHEALPRHELIDYFPTVLPEGVDNGLRHLEQDGEEPFRYRHRSNHRLLEELKALREKYEEENPRVEDPEPNLETIS</sequence>